<reference evidence="1" key="1">
    <citation type="journal article" date="2020" name="Stud. Mycol.">
        <title>101 Dothideomycetes genomes: a test case for predicting lifestyles and emergence of pathogens.</title>
        <authorList>
            <person name="Haridas S."/>
            <person name="Albert R."/>
            <person name="Binder M."/>
            <person name="Bloem J."/>
            <person name="Labutti K."/>
            <person name="Salamov A."/>
            <person name="Andreopoulos B."/>
            <person name="Baker S."/>
            <person name="Barry K."/>
            <person name="Bills G."/>
            <person name="Bluhm B."/>
            <person name="Cannon C."/>
            <person name="Castanera R."/>
            <person name="Culley D."/>
            <person name="Daum C."/>
            <person name="Ezra D."/>
            <person name="Gonzalez J."/>
            <person name="Henrissat B."/>
            <person name="Kuo A."/>
            <person name="Liang C."/>
            <person name="Lipzen A."/>
            <person name="Lutzoni F."/>
            <person name="Magnuson J."/>
            <person name="Mondo S."/>
            <person name="Nolan M."/>
            <person name="Ohm R."/>
            <person name="Pangilinan J."/>
            <person name="Park H.-J."/>
            <person name="Ramirez L."/>
            <person name="Alfaro M."/>
            <person name="Sun H."/>
            <person name="Tritt A."/>
            <person name="Yoshinaga Y."/>
            <person name="Zwiers L.-H."/>
            <person name="Turgeon B."/>
            <person name="Goodwin S."/>
            <person name="Spatafora J."/>
            <person name="Crous P."/>
            <person name="Grigoriev I."/>
        </authorList>
    </citation>
    <scope>NUCLEOTIDE SEQUENCE</scope>
    <source>
        <strain evidence="1">CBS 122368</strain>
    </source>
</reference>
<evidence type="ECO:0000313" key="2">
    <source>
        <dbReference type="Proteomes" id="UP000800094"/>
    </source>
</evidence>
<gene>
    <name evidence="1" type="ORF">BU26DRAFT_609947</name>
</gene>
<dbReference type="EMBL" id="ML987207">
    <property type="protein sequence ID" value="KAF2242616.1"/>
    <property type="molecule type" value="Genomic_DNA"/>
</dbReference>
<proteinExistence type="predicted"/>
<evidence type="ECO:0000313" key="1">
    <source>
        <dbReference type="EMBL" id="KAF2242616.1"/>
    </source>
</evidence>
<dbReference type="RefSeq" id="XP_033677620.1">
    <property type="nucleotide sequence ID" value="XM_033835963.1"/>
</dbReference>
<dbReference type="AlphaFoldDB" id="A0A6A6HX13"/>
<keyword evidence="2" id="KW-1185">Reference proteome</keyword>
<organism evidence="1 2">
    <name type="scientific">Trematosphaeria pertusa</name>
    <dbReference type="NCBI Taxonomy" id="390896"/>
    <lineage>
        <taxon>Eukaryota</taxon>
        <taxon>Fungi</taxon>
        <taxon>Dikarya</taxon>
        <taxon>Ascomycota</taxon>
        <taxon>Pezizomycotina</taxon>
        <taxon>Dothideomycetes</taxon>
        <taxon>Pleosporomycetidae</taxon>
        <taxon>Pleosporales</taxon>
        <taxon>Massarineae</taxon>
        <taxon>Trematosphaeriaceae</taxon>
        <taxon>Trematosphaeria</taxon>
    </lineage>
</organism>
<accession>A0A6A6HX13</accession>
<sequence>SSSSSVANAPHPTPALCRTSWRRTGLLRWSTLADRPGLDHQLAEGIVLYHVTNSSLRCTSPPAGLHTTLSTELCTTITTYPAAGSSSEDTSAPTSSAATGSAVAAWAALLDFRDFLLKDEPVGAITDVAGRP</sequence>
<feature type="non-terminal residue" evidence="1">
    <location>
        <position position="1"/>
    </location>
</feature>
<name>A0A6A6HX13_9PLEO</name>
<dbReference type="GeneID" id="54589293"/>
<protein>
    <submittedName>
        <fullName evidence="1">Uncharacterized protein</fullName>
    </submittedName>
</protein>
<dbReference type="Proteomes" id="UP000800094">
    <property type="component" value="Unassembled WGS sequence"/>
</dbReference>